<evidence type="ECO:0000256" key="3">
    <source>
        <dbReference type="ARBA" id="ARBA00004123"/>
    </source>
</evidence>
<dbReference type="Gene3D" id="1.20.890.10">
    <property type="entry name" value="cAMP-dependent protein kinase regulatory subunit, dimerization-anchoring domain"/>
    <property type="match status" value="1"/>
</dbReference>
<dbReference type="CDD" id="cd01428">
    <property type="entry name" value="ADK"/>
    <property type="match status" value="1"/>
</dbReference>
<keyword evidence="9" id="KW-0547">Nucleotide-binding</keyword>
<dbReference type="Pfam" id="PF00406">
    <property type="entry name" value="ADK"/>
    <property type="match status" value="1"/>
</dbReference>
<dbReference type="Pfam" id="PF04926">
    <property type="entry name" value="PAP_RNA-bind"/>
    <property type="match status" value="1"/>
</dbReference>
<evidence type="ECO:0000256" key="13">
    <source>
        <dbReference type="ARBA" id="ARBA00022884"/>
    </source>
</evidence>
<dbReference type="InterPro" id="IPR007010">
    <property type="entry name" value="PolA_pol_RNA-bd_dom"/>
</dbReference>
<dbReference type="PANTHER" id="PTHR10682">
    <property type="entry name" value="POLY A POLYMERASE"/>
    <property type="match status" value="1"/>
</dbReference>
<sequence>MAAGPARSRRVFLNHLDSYSGRSIGEYLSRCIVGASLESIEEEEEEEEDENNSAAEVSSRPKEGVYQIVGTLSKPESTKPYFAEETYAVSSREELLSHLLECEIVLYNITEDANQIEEATWAASALHMEIEHFATPKLFILISTIMSWAKSKPPDPEDPEIPFTDEDYRRRKSHPNFMDHINAEKLIIKLGKTVCKLRKHGSDEWTVRWIENWLNGRAQRVVISGGESSWRLVVSGVPQGSVLGPVLFNIFINDLDEGTECTLSKFADDTKWGGVADVPEGCAAIKRDLDRLESWVERNLMKFNKGKCGVLHLGRNNAMHRYRLGVDLQGSSSAEKDLGVLVDKKLSMSQQCAFVAKKANGILGCIKKTMASRSREVILSLCSALVRPHLEYCVQFWAPQFKKDKEVLERVQRRATGMIRGLEHVSYEERLRELGLFSLEKRRLRGDLINIYKYLKGHQYGAGEGVLHYFFKIGWLSETPAIPVFGDGNNFIPTIHVLDLAAVLQNVADHRPRSHYIVAVDESMHTLQELVKCISKNVGPGKIEKVPKENAFLSKELTQMHLDMLLVNLRMESMFLKETFNIKWVAQAGLVENIEQIIKEYKQSRGLLPLKVFIHGPPGVGKSTVAEEVCKHYKLHHIKTNDVISETIANLEKVVAPKELDSDSVGEEGEEEEEGKNVEAAHELLSAIKESLEQSAGRLDDQYVVKFVKDKLKSMPCKNQGYVLDGFPETYDQAKDLFNLENEDDDEEEIKGKIPKCDKLIIPEFVISLTASDEFLINRIINLPERIVAGSHYTQDRFLQSLNVFRELNTDDKTVLNYFHELEIHPQFIDVAKFEDPENRFIIKEIIKEIGEPRNYGLTDEEKENLERKAAEERLVKEAQEKAEQERREAEERDERMANWEEWNKHLEEVKRQEEELLEAQSIPLRNYLMKNVMPTLMQGINECCRIRPDDPVDFLGSQTQQLQKHYGITSPISLAAPKEFDCMLTQKLIETLKPYGVFEEEEELQRRILILGKLNNLVKEWIREISESKNLPQSVIENVGGKIFTFGSYRLGVHTKGADIDALCVAPRHVERSDFFTSFYEKLKQQEEVKDLRAVEEAFVPVIKLCFDGIEASSDILFARLALQTIPEDLDLRDDSLLKNLDIRCIRSLNGCRVTDEILHLVPNIDNFRLTLRAIKLWAKRHNIYSNILGFLGGVSWAMLVARTCQLYPNAIASTLVHKFFLVFSKWEWPNPVLLKQPEECNLNLPVWDPRVNPSDRYHLMPIITPAYPQQNSTYNVSVSTRMVMVEEFKQGLAITDEILLSKAEWSKLFEAPNFFQKYKHYIVLLASAPTEKQRLEWVGLVESKIRILVGNLEKNEFITLAHVNPQSFPAPKENPDKEEYRTMWVIGLVFKKTENSENLSVDLTYDIQSFTDTVYRQAINSKMFEMDMKIAARHVKRKQLHQLLPNHVLQKKKKHSTEGIRLTALNDSSLDLSMDSDNSTSVPSPTSAMKTSPLNSSGSSQGRSSPVPAVTAASVTNIQASEVTVPQINSSESSGGTSNESIPQTATQPAISPPPKPTISRIVSSAYLLNPSPRTSGNVATKMPSPVTAVKRTSSPHKEESPKKLKIEEQDEISEDTSCIDLNEHEKMETKEQLETEVNVNSQTETLQTTSLQAPQLNMYGLPYKLTEAGFALLNCAFKKTPSTDLSDIPALPANPIPVIKNSIKLRLNR</sequence>
<keyword evidence="14" id="KW-0464">Manganese</keyword>
<feature type="domain" description="Poly(A) polymerase central" evidence="21">
    <location>
        <begin position="1168"/>
        <end position="1312"/>
    </location>
</feature>
<evidence type="ECO:0000313" key="24">
    <source>
        <dbReference type="Proteomes" id="UP001623348"/>
    </source>
</evidence>
<dbReference type="Pfam" id="PF00078">
    <property type="entry name" value="RVT_1"/>
    <property type="match status" value="1"/>
</dbReference>
<dbReference type="FunFam" id="3.30.70.590:FF:000001">
    <property type="entry name" value="Putative poly(A) polymerase gamma"/>
    <property type="match status" value="1"/>
</dbReference>
<dbReference type="Proteomes" id="UP001623348">
    <property type="component" value="Unassembled WGS sequence"/>
</dbReference>
<dbReference type="InterPro" id="IPR007012">
    <property type="entry name" value="PolA_pol_cen_dom"/>
</dbReference>
<keyword evidence="13" id="KW-0694">RNA-binding</keyword>
<dbReference type="SUPFAM" id="SSF52540">
    <property type="entry name" value="P-loop containing nucleoside triphosphate hydrolases"/>
    <property type="match status" value="1"/>
</dbReference>
<feature type="region of interest" description="Disordered" evidence="18">
    <location>
        <begin position="1472"/>
        <end position="1513"/>
    </location>
</feature>
<comment type="catalytic activity">
    <reaction evidence="16">
        <text>RNA(n) + ATP = RNA(n)-3'-adenine ribonucleotide + diphosphate</text>
        <dbReference type="Rhea" id="RHEA:11332"/>
        <dbReference type="Rhea" id="RHEA-COMP:14527"/>
        <dbReference type="Rhea" id="RHEA-COMP:17347"/>
        <dbReference type="ChEBI" id="CHEBI:30616"/>
        <dbReference type="ChEBI" id="CHEBI:33019"/>
        <dbReference type="ChEBI" id="CHEBI:140395"/>
        <dbReference type="ChEBI" id="CHEBI:173115"/>
        <dbReference type="EC" id="2.7.7.19"/>
    </reaction>
</comment>
<dbReference type="SUPFAM" id="SSF81631">
    <property type="entry name" value="PAP/OAS1 substrate-binding domain"/>
    <property type="match status" value="1"/>
</dbReference>
<dbReference type="GO" id="GO:0005634">
    <property type="term" value="C:nucleus"/>
    <property type="evidence" value="ECO:0007669"/>
    <property type="project" value="UniProtKB-SubCell"/>
</dbReference>
<dbReference type="Gene3D" id="3.40.50.300">
    <property type="entry name" value="P-loop containing nucleotide triphosphate hydrolases"/>
    <property type="match status" value="1"/>
</dbReference>
<feature type="compositionally biased region" description="Low complexity" evidence="18">
    <location>
        <begin position="1472"/>
        <end position="1483"/>
    </location>
</feature>
<dbReference type="CDD" id="cd22967">
    <property type="entry name" value="DD_AK7"/>
    <property type="match status" value="1"/>
</dbReference>
<proteinExistence type="inferred from homology"/>
<dbReference type="EMBL" id="BAAFJT010000005">
    <property type="protein sequence ID" value="GAB0190933.1"/>
    <property type="molecule type" value="Genomic_DNA"/>
</dbReference>
<dbReference type="InterPro" id="IPR036291">
    <property type="entry name" value="NAD(P)-bd_dom_sf"/>
</dbReference>
<dbReference type="Pfam" id="PF13207">
    <property type="entry name" value="AAA_17"/>
    <property type="match status" value="1"/>
</dbReference>
<dbReference type="InterPro" id="IPR000477">
    <property type="entry name" value="RT_dom"/>
</dbReference>
<keyword evidence="10" id="KW-0418">Kinase</keyword>
<dbReference type="GO" id="GO:1990817">
    <property type="term" value="F:poly(A) RNA polymerase activity"/>
    <property type="evidence" value="ECO:0007669"/>
    <property type="project" value="UniProtKB-EC"/>
</dbReference>
<evidence type="ECO:0000259" key="22">
    <source>
        <dbReference type="Pfam" id="PF20750"/>
    </source>
</evidence>
<evidence type="ECO:0000256" key="16">
    <source>
        <dbReference type="ARBA" id="ARBA00048830"/>
    </source>
</evidence>
<feature type="compositionally biased region" description="Acidic residues" evidence="18">
    <location>
        <begin position="662"/>
        <end position="674"/>
    </location>
</feature>
<comment type="subcellular location">
    <subcellularLocation>
        <location evidence="3">Nucleus</location>
    </subcellularLocation>
</comment>
<keyword evidence="12" id="KW-0460">Magnesium</keyword>
<name>A0ABC9WZQ1_GRUJA</name>
<dbReference type="GO" id="GO:0003723">
    <property type="term" value="F:RNA binding"/>
    <property type="evidence" value="ECO:0007669"/>
    <property type="project" value="UniProtKB-KW"/>
</dbReference>
<dbReference type="FunFam" id="3.30.460.10:FF:000002">
    <property type="entry name" value="Poly(A) polymerase alpha, putative"/>
    <property type="match status" value="1"/>
</dbReference>
<dbReference type="Gene3D" id="3.40.50.720">
    <property type="entry name" value="NAD(P)-binding Rossmann-like Domain"/>
    <property type="match status" value="1"/>
</dbReference>
<dbReference type="InterPro" id="IPR048840">
    <property type="entry name" value="PolA_pol_NTPase"/>
</dbReference>
<protein>
    <recommendedName>
        <fullName evidence="5">polynucleotide adenylyltransferase</fullName>
        <ecNumber evidence="5">2.7.7.19</ecNumber>
    </recommendedName>
</protein>
<keyword evidence="15" id="KW-0539">Nucleus</keyword>
<comment type="similarity">
    <text evidence="4">Belongs to the poly(A) polymerase family.</text>
</comment>
<dbReference type="InterPro" id="IPR007858">
    <property type="entry name" value="Dpy-30_motif"/>
</dbReference>
<dbReference type="CDD" id="cd05402">
    <property type="entry name" value="NT_PAP_TUTase"/>
    <property type="match status" value="1"/>
</dbReference>
<accession>A0ABC9WZQ1</accession>
<feature type="compositionally biased region" description="Basic and acidic residues" evidence="18">
    <location>
        <begin position="1598"/>
        <end position="1610"/>
    </location>
</feature>
<dbReference type="Pfam" id="PF20750">
    <property type="entry name" value="PAP_NTPase"/>
    <property type="match status" value="1"/>
</dbReference>
<evidence type="ECO:0000256" key="2">
    <source>
        <dbReference type="ARBA" id="ARBA00001946"/>
    </source>
</evidence>
<feature type="compositionally biased region" description="Polar residues" evidence="18">
    <location>
        <begin position="1484"/>
        <end position="1497"/>
    </location>
</feature>
<keyword evidence="24" id="KW-1185">Reference proteome</keyword>
<feature type="domain" description="Poly(A) polymerase RNA-binding" evidence="20">
    <location>
        <begin position="1315"/>
        <end position="1383"/>
    </location>
</feature>
<feature type="coiled-coil region" evidence="17">
    <location>
        <begin position="861"/>
        <end position="896"/>
    </location>
</feature>
<evidence type="ECO:0000256" key="11">
    <source>
        <dbReference type="ARBA" id="ARBA00022840"/>
    </source>
</evidence>
<dbReference type="PANTHER" id="PTHR10682:SF9">
    <property type="entry name" value="POLY(A) POLYMERASE ALPHA"/>
    <property type="match status" value="1"/>
</dbReference>
<evidence type="ECO:0000256" key="4">
    <source>
        <dbReference type="ARBA" id="ARBA00010912"/>
    </source>
</evidence>
<evidence type="ECO:0000256" key="18">
    <source>
        <dbReference type="SAM" id="MobiDB-lite"/>
    </source>
</evidence>
<evidence type="ECO:0000256" key="17">
    <source>
        <dbReference type="SAM" id="Coils"/>
    </source>
</evidence>
<dbReference type="EC" id="2.7.7.19" evidence="5"/>
<dbReference type="Pfam" id="PF05186">
    <property type="entry name" value="Dpy-30"/>
    <property type="match status" value="1"/>
</dbReference>
<dbReference type="InterPro" id="IPR000850">
    <property type="entry name" value="Adenylat/UMP-CMP_kin"/>
</dbReference>
<dbReference type="Gene3D" id="3.30.460.10">
    <property type="entry name" value="Beta Polymerase, domain 2"/>
    <property type="match status" value="1"/>
</dbReference>
<feature type="domain" description="Poly(A) polymerase nucleotidyltransferase" evidence="22">
    <location>
        <begin position="968"/>
        <end position="1163"/>
    </location>
</feature>
<dbReference type="SUPFAM" id="SSF55003">
    <property type="entry name" value="PAP/Archaeal CCA-adding enzyme, C-terminal domain"/>
    <property type="match status" value="1"/>
</dbReference>
<evidence type="ECO:0000256" key="15">
    <source>
        <dbReference type="ARBA" id="ARBA00023242"/>
    </source>
</evidence>
<evidence type="ECO:0000313" key="23">
    <source>
        <dbReference type="EMBL" id="GAB0190933.1"/>
    </source>
</evidence>
<dbReference type="GO" id="GO:0016301">
    <property type="term" value="F:kinase activity"/>
    <property type="evidence" value="ECO:0007669"/>
    <property type="project" value="UniProtKB-KW"/>
</dbReference>
<keyword evidence="7" id="KW-0808">Transferase</keyword>
<dbReference type="InterPro" id="IPR027417">
    <property type="entry name" value="P-loop_NTPase"/>
</dbReference>
<evidence type="ECO:0000256" key="14">
    <source>
        <dbReference type="ARBA" id="ARBA00023211"/>
    </source>
</evidence>
<dbReference type="GO" id="GO:0046872">
    <property type="term" value="F:metal ion binding"/>
    <property type="evidence" value="ECO:0007669"/>
    <property type="project" value="UniProtKB-KW"/>
</dbReference>
<evidence type="ECO:0000256" key="5">
    <source>
        <dbReference type="ARBA" id="ARBA00012388"/>
    </source>
</evidence>
<feature type="region of interest" description="Disordered" evidence="18">
    <location>
        <begin position="1575"/>
        <end position="1616"/>
    </location>
</feature>
<evidence type="ECO:0000259" key="21">
    <source>
        <dbReference type="Pfam" id="PF04928"/>
    </source>
</evidence>
<feature type="compositionally biased region" description="Low complexity" evidence="18">
    <location>
        <begin position="1530"/>
        <end position="1544"/>
    </location>
</feature>
<evidence type="ECO:0000256" key="10">
    <source>
        <dbReference type="ARBA" id="ARBA00022777"/>
    </source>
</evidence>
<dbReference type="FunFam" id="1.10.1410.10:FF:000001">
    <property type="entry name" value="Putative poly(A) polymerase gamma"/>
    <property type="match status" value="1"/>
</dbReference>
<dbReference type="InterPro" id="IPR043519">
    <property type="entry name" value="NT_sf"/>
</dbReference>
<feature type="region of interest" description="Disordered" evidence="18">
    <location>
        <begin position="1525"/>
        <end position="1561"/>
    </location>
</feature>
<comment type="cofactor">
    <cofactor evidence="2">
        <name>Mg(2+)</name>
        <dbReference type="ChEBI" id="CHEBI:18420"/>
    </cofactor>
</comment>
<evidence type="ECO:0000259" key="19">
    <source>
        <dbReference type="Pfam" id="PF00078"/>
    </source>
</evidence>
<comment type="cofactor">
    <cofactor evidence="1">
        <name>Mn(2+)</name>
        <dbReference type="ChEBI" id="CHEBI:29035"/>
    </cofactor>
</comment>
<evidence type="ECO:0000259" key="20">
    <source>
        <dbReference type="Pfam" id="PF04926"/>
    </source>
</evidence>
<dbReference type="Gene3D" id="1.10.1410.10">
    <property type="match status" value="1"/>
</dbReference>
<keyword evidence="6" id="KW-0507">mRNA processing</keyword>
<dbReference type="SUPFAM" id="SSF51735">
    <property type="entry name" value="NAD(P)-binding Rossmann-fold domains"/>
    <property type="match status" value="1"/>
</dbReference>
<feature type="domain" description="Reverse transcriptase" evidence="19">
    <location>
        <begin position="192"/>
        <end position="312"/>
    </location>
</feature>
<comment type="caution">
    <text evidence="23">The sequence shown here is derived from an EMBL/GenBank/DDBJ whole genome shotgun (WGS) entry which is preliminary data.</text>
</comment>
<evidence type="ECO:0000256" key="6">
    <source>
        <dbReference type="ARBA" id="ARBA00022664"/>
    </source>
</evidence>
<dbReference type="SUPFAM" id="SSF81301">
    <property type="entry name" value="Nucleotidyltransferase"/>
    <property type="match status" value="1"/>
</dbReference>
<reference evidence="23 24" key="1">
    <citation type="submission" date="2024-06" db="EMBL/GenBank/DDBJ databases">
        <title>The draft genome of Grus japonensis, version 3.</title>
        <authorList>
            <person name="Nabeshima K."/>
            <person name="Suzuki S."/>
            <person name="Onuma M."/>
        </authorList>
    </citation>
    <scope>NUCLEOTIDE SEQUENCE [LARGE SCALE GENOMIC DNA]</scope>
    <source>
        <strain evidence="23 24">451A</strain>
    </source>
</reference>
<dbReference type="InterPro" id="IPR011068">
    <property type="entry name" value="NuclTrfase_I-like_C"/>
</dbReference>
<dbReference type="InterPro" id="IPR047499">
    <property type="entry name" value="DD_AK7"/>
</dbReference>
<evidence type="ECO:0000256" key="9">
    <source>
        <dbReference type="ARBA" id="ARBA00022741"/>
    </source>
</evidence>
<feature type="compositionally biased region" description="Low complexity" evidence="18">
    <location>
        <begin position="1498"/>
        <end position="1507"/>
    </location>
</feature>
<evidence type="ECO:0000256" key="7">
    <source>
        <dbReference type="ARBA" id="ARBA00022679"/>
    </source>
</evidence>
<dbReference type="Gene3D" id="3.30.70.590">
    <property type="entry name" value="Poly(A) polymerase predicted RNA binding domain"/>
    <property type="match status" value="1"/>
</dbReference>
<keyword evidence="17" id="KW-0175">Coiled coil</keyword>
<evidence type="ECO:0000256" key="8">
    <source>
        <dbReference type="ARBA" id="ARBA00022723"/>
    </source>
</evidence>
<keyword evidence="8" id="KW-0479">Metal-binding</keyword>
<feature type="region of interest" description="Disordered" evidence="18">
    <location>
        <begin position="659"/>
        <end position="678"/>
    </location>
</feature>
<keyword evidence="11" id="KW-0067">ATP-binding</keyword>
<dbReference type="GO" id="GO:0005524">
    <property type="term" value="F:ATP binding"/>
    <property type="evidence" value="ECO:0007669"/>
    <property type="project" value="UniProtKB-KW"/>
</dbReference>
<evidence type="ECO:0000256" key="1">
    <source>
        <dbReference type="ARBA" id="ARBA00001936"/>
    </source>
</evidence>
<dbReference type="GO" id="GO:0006397">
    <property type="term" value="P:mRNA processing"/>
    <property type="evidence" value="ECO:0007669"/>
    <property type="project" value="UniProtKB-KW"/>
</dbReference>
<dbReference type="Pfam" id="PF04928">
    <property type="entry name" value="PAP_central"/>
    <property type="match status" value="1"/>
</dbReference>
<evidence type="ECO:0000256" key="12">
    <source>
        <dbReference type="ARBA" id="ARBA00022842"/>
    </source>
</evidence>
<gene>
    <name evidence="23" type="ORF">GRJ2_001558600</name>
</gene>
<organism evidence="23 24">
    <name type="scientific">Grus japonensis</name>
    <name type="common">Japanese crane</name>
    <name type="synonym">Red-crowned crane</name>
    <dbReference type="NCBI Taxonomy" id="30415"/>
    <lineage>
        <taxon>Eukaryota</taxon>
        <taxon>Metazoa</taxon>
        <taxon>Chordata</taxon>
        <taxon>Craniata</taxon>
        <taxon>Vertebrata</taxon>
        <taxon>Euteleostomi</taxon>
        <taxon>Archelosauria</taxon>
        <taxon>Archosauria</taxon>
        <taxon>Dinosauria</taxon>
        <taxon>Saurischia</taxon>
        <taxon>Theropoda</taxon>
        <taxon>Coelurosauria</taxon>
        <taxon>Aves</taxon>
        <taxon>Neognathae</taxon>
        <taxon>Neoaves</taxon>
        <taxon>Gruiformes</taxon>
        <taxon>Gruidae</taxon>
        <taxon>Grus</taxon>
    </lineage>
</organism>